<name>A0ABY8UAL9_TETOB</name>
<dbReference type="Gene3D" id="1.10.10.60">
    <property type="entry name" value="Homeodomain-like"/>
    <property type="match status" value="2"/>
</dbReference>
<dbReference type="Pfam" id="PF00249">
    <property type="entry name" value="Myb_DNA-binding"/>
    <property type="match status" value="2"/>
</dbReference>
<evidence type="ECO:0000313" key="5">
    <source>
        <dbReference type="Proteomes" id="UP001244341"/>
    </source>
</evidence>
<feature type="domain" description="HTH myb-type" evidence="3">
    <location>
        <begin position="79"/>
        <end position="133"/>
    </location>
</feature>
<feature type="domain" description="HTH myb-type" evidence="3">
    <location>
        <begin position="34"/>
        <end position="78"/>
    </location>
</feature>
<dbReference type="PANTHER" id="PTHR45614:SF25">
    <property type="entry name" value="MYB PROTEIN"/>
    <property type="match status" value="1"/>
</dbReference>
<dbReference type="InterPro" id="IPR050560">
    <property type="entry name" value="MYB_TF"/>
</dbReference>
<feature type="compositionally biased region" description="Low complexity" evidence="1">
    <location>
        <begin position="7"/>
        <end position="20"/>
    </location>
</feature>
<evidence type="ECO:0000256" key="1">
    <source>
        <dbReference type="SAM" id="MobiDB-lite"/>
    </source>
</evidence>
<dbReference type="PANTHER" id="PTHR45614">
    <property type="entry name" value="MYB PROTEIN-RELATED"/>
    <property type="match status" value="1"/>
</dbReference>
<feature type="compositionally biased region" description="Low complexity" evidence="1">
    <location>
        <begin position="566"/>
        <end position="579"/>
    </location>
</feature>
<dbReference type="InterPro" id="IPR009057">
    <property type="entry name" value="Homeodomain-like_sf"/>
</dbReference>
<dbReference type="InterPro" id="IPR017930">
    <property type="entry name" value="Myb_dom"/>
</dbReference>
<dbReference type="EMBL" id="CP126214">
    <property type="protein sequence ID" value="WIA16713.1"/>
    <property type="molecule type" value="Genomic_DNA"/>
</dbReference>
<feature type="region of interest" description="Disordered" evidence="1">
    <location>
        <begin position="564"/>
        <end position="584"/>
    </location>
</feature>
<sequence>MTTSSTGPASSAEPYSSSAGGSAGDELKLSTYNPWTPQEDEKLRELVAKHGAQNWSAIAKALPGRNGKSCRLRWVNQLRDDIKTESFSEEEDRILLEAHRLYGNRWTQIAKLLPGRTDNSVKNRWHSTLKRQAERQQAEEREKQALAAMLIASNPALAAQLHLPGGYGDLAALLQQQVARHQQRQILQQQQVQQTYSGGSGGLSPVAGAAAAATVGGSSPAFDSALPPQQQQQQQVQPMSGLTGPTLPAFMFVSAPQQQLQAAASPMHPRSGRSSSQATPDAAAAAAAAGSFMPRGTFAMLPQAGQQWQQASQGGDSSPTQAFKRLRADLEPVPSRSTGSAGAAAAAAAGSADFFGMDEDQHVGQAPGEQQQQQQQRQQQPQQQGAAAAAAGTTAAAAAAVAAAAAADGVTGMQGMMSPPMSPMQRLTSLAGVQRGFEGSHGALMDLLGSGSSGGGGGSPGSLLLHGFGSHHHGSDGGAAGVGDGGHGAGSLLYGGLGLGGFGSSGNLSLLGTPVGRGGSGFADLEGLGQGLGHTAGGGSSLSRQRQHSPDGMLFADVLPELGSMQQQRQQQQQQAGAGAAAGAGYSGGLAAGLRAQGGGTGEGFLGDDEDADAGDGMVRRCSTTG</sequence>
<accession>A0ABY8UAL9</accession>
<dbReference type="SMART" id="SM00717">
    <property type="entry name" value="SANT"/>
    <property type="match status" value="2"/>
</dbReference>
<dbReference type="PROSITE" id="PS50090">
    <property type="entry name" value="MYB_LIKE"/>
    <property type="match status" value="2"/>
</dbReference>
<reference evidence="4 5" key="1">
    <citation type="submission" date="2023-05" db="EMBL/GenBank/DDBJ databases">
        <title>A 100% complete, gapless, phased diploid assembly of the Scenedesmus obliquus UTEX 3031 genome.</title>
        <authorList>
            <person name="Biondi T.C."/>
            <person name="Hanschen E.R."/>
            <person name="Kwon T."/>
            <person name="Eng W."/>
            <person name="Kruse C.P.S."/>
            <person name="Koehler S.I."/>
            <person name="Kunde Y."/>
            <person name="Gleasner C.D."/>
            <person name="You Mak K.T."/>
            <person name="Polle J."/>
            <person name="Hovde B.T."/>
            <person name="Starkenburg S.R."/>
        </authorList>
    </citation>
    <scope>NUCLEOTIDE SEQUENCE [LARGE SCALE GENOMIC DNA]</scope>
    <source>
        <strain evidence="4 5">DOE0152z</strain>
    </source>
</reference>
<feature type="region of interest" description="Disordered" evidence="1">
    <location>
        <begin position="597"/>
        <end position="626"/>
    </location>
</feature>
<dbReference type="CDD" id="cd00167">
    <property type="entry name" value="SANT"/>
    <property type="match status" value="2"/>
</dbReference>
<feature type="region of interest" description="Disordered" evidence="1">
    <location>
        <begin position="1"/>
        <end position="34"/>
    </location>
</feature>
<feature type="domain" description="Myb-like" evidence="2">
    <location>
        <begin position="79"/>
        <end position="129"/>
    </location>
</feature>
<feature type="compositionally biased region" description="Gly residues" evidence="1">
    <location>
        <begin position="451"/>
        <end position="460"/>
    </location>
</feature>
<dbReference type="SUPFAM" id="SSF46689">
    <property type="entry name" value="Homeodomain-like"/>
    <property type="match status" value="1"/>
</dbReference>
<proteinExistence type="predicted"/>
<feature type="region of interest" description="Disordered" evidence="1">
    <location>
        <begin position="451"/>
        <end position="482"/>
    </location>
</feature>
<feature type="region of interest" description="Disordered" evidence="1">
    <location>
        <begin position="358"/>
        <end position="387"/>
    </location>
</feature>
<feature type="domain" description="Myb-like" evidence="2">
    <location>
        <begin position="33"/>
        <end position="78"/>
    </location>
</feature>
<evidence type="ECO:0000259" key="3">
    <source>
        <dbReference type="PROSITE" id="PS51294"/>
    </source>
</evidence>
<feature type="compositionally biased region" description="Low complexity" evidence="1">
    <location>
        <begin position="220"/>
        <end position="238"/>
    </location>
</feature>
<dbReference type="Proteomes" id="UP001244341">
    <property type="component" value="Chromosome 7b"/>
</dbReference>
<organism evidence="4 5">
    <name type="scientific">Tetradesmus obliquus</name>
    <name type="common">Green alga</name>
    <name type="synonym">Acutodesmus obliquus</name>
    <dbReference type="NCBI Taxonomy" id="3088"/>
    <lineage>
        <taxon>Eukaryota</taxon>
        <taxon>Viridiplantae</taxon>
        <taxon>Chlorophyta</taxon>
        <taxon>core chlorophytes</taxon>
        <taxon>Chlorophyceae</taxon>
        <taxon>CS clade</taxon>
        <taxon>Sphaeropleales</taxon>
        <taxon>Scenedesmaceae</taxon>
        <taxon>Tetradesmus</taxon>
    </lineage>
</organism>
<gene>
    <name evidence="4" type="ORF">OEZ85_013368</name>
</gene>
<evidence type="ECO:0000259" key="2">
    <source>
        <dbReference type="PROSITE" id="PS50090"/>
    </source>
</evidence>
<dbReference type="InterPro" id="IPR001005">
    <property type="entry name" value="SANT/Myb"/>
</dbReference>
<evidence type="ECO:0000313" key="4">
    <source>
        <dbReference type="EMBL" id="WIA16713.1"/>
    </source>
</evidence>
<feature type="region of interest" description="Disordered" evidence="1">
    <location>
        <begin position="258"/>
        <end position="288"/>
    </location>
</feature>
<protein>
    <submittedName>
        <fullName evidence="4">Uncharacterized protein</fullName>
    </submittedName>
</protein>
<keyword evidence="5" id="KW-1185">Reference proteome</keyword>
<feature type="compositionally biased region" description="Low complexity" evidence="1">
    <location>
        <begin position="364"/>
        <end position="387"/>
    </location>
</feature>
<dbReference type="PROSITE" id="PS51294">
    <property type="entry name" value="HTH_MYB"/>
    <property type="match status" value="2"/>
</dbReference>
<feature type="region of interest" description="Disordered" evidence="1">
    <location>
        <begin position="220"/>
        <end position="242"/>
    </location>
</feature>